<dbReference type="EMBL" id="JAZGUE010000004">
    <property type="protein sequence ID" value="KAL2267487.1"/>
    <property type="molecule type" value="Genomic_DNA"/>
</dbReference>
<dbReference type="GeneID" id="98125933"/>
<feature type="compositionally biased region" description="Low complexity" evidence="1">
    <location>
        <begin position="75"/>
        <end position="85"/>
    </location>
</feature>
<feature type="region of interest" description="Disordered" evidence="1">
    <location>
        <begin position="319"/>
        <end position="425"/>
    </location>
</feature>
<gene>
    <name evidence="3" type="ORF">VTJ83DRAFT_4764</name>
</gene>
<feature type="compositionally biased region" description="Acidic residues" evidence="1">
    <location>
        <begin position="351"/>
        <end position="370"/>
    </location>
</feature>
<accession>A0ABR4DAV2</accession>
<keyword evidence="4" id="KW-1185">Reference proteome</keyword>
<feature type="region of interest" description="Disordered" evidence="1">
    <location>
        <begin position="27"/>
        <end position="49"/>
    </location>
</feature>
<dbReference type="RefSeq" id="XP_070866214.1">
    <property type="nucleotide sequence ID" value="XM_071011289.1"/>
</dbReference>
<feature type="compositionally biased region" description="Acidic residues" evidence="1">
    <location>
        <begin position="102"/>
        <end position="122"/>
    </location>
</feature>
<dbReference type="Proteomes" id="UP001600064">
    <property type="component" value="Unassembled WGS sequence"/>
</dbReference>
<organism evidence="3 4">
    <name type="scientific">Remersonia thermophila</name>
    <dbReference type="NCBI Taxonomy" id="72144"/>
    <lineage>
        <taxon>Eukaryota</taxon>
        <taxon>Fungi</taxon>
        <taxon>Dikarya</taxon>
        <taxon>Ascomycota</taxon>
        <taxon>Pezizomycotina</taxon>
        <taxon>Sordariomycetes</taxon>
        <taxon>Sordariomycetidae</taxon>
        <taxon>Sordariales</taxon>
        <taxon>Sordariales incertae sedis</taxon>
        <taxon>Remersonia</taxon>
    </lineage>
</organism>
<comment type="caution">
    <text evidence="3">The sequence shown here is derived from an EMBL/GenBank/DDBJ whole genome shotgun (WGS) entry which is preliminary data.</text>
</comment>
<feature type="region of interest" description="Disordered" evidence="1">
    <location>
        <begin position="75"/>
        <end position="125"/>
    </location>
</feature>
<reference evidence="3 4" key="1">
    <citation type="journal article" date="2024" name="Commun. Biol.">
        <title>Comparative genomic analysis of thermophilic fungi reveals convergent evolutionary adaptations and gene losses.</title>
        <authorList>
            <person name="Steindorff A.S."/>
            <person name="Aguilar-Pontes M.V."/>
            <person name="Robinson A.J."/>
            <person name="Andreopoulos B."/>
            <person name="LaButti K."/>
            <person name="Kuo A."/>
            <person name="Mondo S."/>
            <person name="Riley R."/>
            <person name="Otillar R."/>
            <person name="Haridas S."/>
            <person name="Lipzen A."/>
            <person name="Grimwood J."/>
            <person name="Schmutz J."/>
            <person name="Clum A."/>
            <person name="Reid I.D."/>
            <person name="Moisan M.C."/>
            <person name="Butler G."/>
            <person name="Nguyen T.T.M."/>
            <person name="Dewar K."/>
            <person name="Conant G."/>
            <person name="Drula E."/>
            <person name="Henrissat B."/>
            <person name="Hansel C."/>
            <person name="Singer S."/>
            <person name="Hutchinson M.I."/>
            <person name="de Vries R.P."/>
            <person name="Natvig D.O."/>
            <person name="Powell A.J."/>
            <person name="Tsang A."/>
            <person name="Grigoriev I.V."/>
        </authorList>
    </citation>
    <scope>NUCLEOTIDE SEQUENCE [LARGE SCALE GENOMIC DNA]</scope>
    <source>
        <strain evidence="3 4">ATCC 22073</strain>
    </source>
</reference>
<evidence type="ECO:0000256" key="1">
    <source>
        <dbReference type="SAM" id="MobiDB-lite"/>
    </source>
</evidence>
<evidence type="ECO:0000313" key="4">
    <source>
        <dbReference type="Proteomes" id="UP001600064"/>
    </source>
</evidence>
<evidence type="ECO:0000313" key="3">
    <source>
        <dbReference type="EMBL" id="KAL2267487.1"/>
    </source>
</evidence>
<feature type="compositionally biased region" description="Acidic residues" evidence="1">
    <location>
        <begin position="389"/>
        <end position="398"/>
    </location>
</feature>
<feature type="chain" id="PRO_5045713639" evidence="2">
    <location>
        <begin position="25"/>
        <end position="451"/>
    </location>
</feature>
<proteinExistence type="predicted"/>
<keyword evidence="2" id="KW-0732">Signal</keyword>
<name>A0ABR4DAV2_9PEZI</name>
<evidence type="ECO:0000256" key="2">
    <source>
        <dbReference type="SAM" id="SignalP"/>
    </source>
</evidence>
<sequence>MSMRHLVAASAGLFLLQAPGLVQGLPVPHPLRGAKQTPIPPSPQSTSTNTTLTLTIATPTPVLDDHAIPIGSGVTTTVTASTSSSIPSNHPKANNSNNNNNENEDDVDDDDDENDDDDDGYPDGDLTRELAELATLRLQLAALAREIREREAWLARQSGVVKAAAQLSSSSMADCDGLGCVGRVFVRRVRHALHVAGGGGHGPDDLGGADGESAAAEETGPGRGIPRPPWRGGSGVGVDESDAAGGVPEGAGENGEGYDPLLVGLCAAVLMSVVALLATGGYSSCADAGSISLCGCVGCQQRPPPLQVEEERPGWDMLELDAPGLEPWPRYTDSDGPSYAVGDEKRRIEVQDEAQPGEEQPGEEQEDTTSWDEKRAEEQQAEEAMTLSDELDPEEPQTEDSAVPREGPGGGETEEPTMADEITAFRSAVDLVEALIAGEEARMASRGRPPC</sequence>
<feature type="region of interest" description="Disordered" evidence="1">
    <location>
        <begin position="196"/>
        <end position="252"/>
    </location>
</feature>
<protein>
    <submittedName>
        <fullName evidence="3">Uncharacterized protein</fullName>
    </submittedName>
</protein>
<feature type="signal peptide" evidence="2">
    <location>
        <begin position="1"/>
        <end position="24"/>
    </location>
</feature>